<proteinExistence type="predicted"/>
<comment type="caution">
    <text evidence="2">The sequence shown here is derived from an EMBL/GenBank/DDBJ whole genome shotgun (WGS) entry which is preliminary data.</text>
</comment>
<feature type="domain" description="AB hydrolase-1" evidence="1">
    <location>
        <begin position="36"/>
        <end position="275"/>
    </location>
</feature>
<gene>
    <name evidence="2" type="ORF">FHR94_003886</name>
</gene>
<dbReference type="GO" id="GO:0018786">
    <property type="term" value="F:haloalkane dehalogenase activity"/>
    <property type="evidence" value="ECO:0007669"/>
    <property type="project" value="UniProtKB-EC"/>
</dbReference>
<organism evidence="2 3">
    <name type="scientific">Halomonas cerina</name>
    <dbReference type="NCBI Taxonomy" id="447424"/>
    <lineage>
        <taxon>Bacteria</taxon>
        <taxon>Pseudomonadati</taxon>
        <taxon>Pseudomonadota</taxon>
        <taxon>Gammaproteobacteria</taxon>
        <taxon>Oceanospirillales</taxon>
        <taxon>Halomonadaceae</taxon>
        <taxon>Halomonas</taxon>
    </lineage>
</organism>
<reference evidence="2 3" key="1">
    <citation type="submission" date="2020-08" db="EMBL/GenBank/DDBJ databases">
        <title>Genomic Encyclopedia of Type Strains, Phase III (KMG-III): the genomes of soil and plant-associated and newly described type strains.</title>
        <authorList>
            <person name="Whitman W."/>
        </authorList>
    </citation>
    <scope>NUCLEOTIDE SEQUENCE [LARGE SCALE GENOMIC DNA]</scope>
    <source>
        <strain evidence="2 3">CECT 7282</strain>
    </source>
</reference>
<dbReference type="EMBL" id="JACHXP010000039">
    <property type="protein sequence ID" value="MBB3192589.1"/>
    <property type="molecule type" value="Genomic_DNA"/>
</dbReference>
<dbReference type="PRINTS" id="PR00412">
    <property type="entry name" value="EPOXHYDRLASE"/>
</dbReference>
<evidence type="ECO:0000313" key="3">
    <source>
        <dbReference type="Proteomes" id="UP000547614"/>
    </source>
</evidence>
<dbReference type="InterPro" id="IPR000073">
    <property type="entry name" value="AB_hydrolase_1"/>
</dbReference>
<evidence type="ECO:0000259" key="1">
    <source>
        <dbReference type="Pfam" id="PF00561"/>
    </source>
</evidence>
<dbReference type="EC" id="3.8.1.5" evidence="2"/>
<keyword evidence="3" id="KW-1185">Reference proteome</keyword>
<dbReference type="RefSeq" id="WP_183328348.1">
    <property type="nucleotide sequence ID" value="NZ_JACHXP010000039.1"/>
</dbReference>
<dbReference type="PANTHER" id="PTHR43194">
    <property type="entry name" value="HYDROLASE ALPHA/BETA FOLD FAMILY"/>
    <property type="match status" value="1"/>
</dbReference>
<dbReference type="Proteomes" id="UP000547614">
    <property type="component" value="Unassembled WGS sequence"/>
</dbReference>
<dbReference type="Gene3D" id="3.40.50.1820">
    <property type="entry name" value="alpha/beta hydrolase"/>
    <property type="match status" value="1"/>
</dbReference>
<dbReference type="AlphaFoldDB" id="A0A839VH04"/>
<name>A0A839VH04_9GAMM</name>
<keyword evidence="2" id="KW-0378">Hydrolase</keyword>
<dbReference type="InterPro" id="IPR029058">
    <property type="entry name" value="AB_hydrolase_fold"/>
</dbReference>
<dbReference type="PRINTS" id="PR00111">
    <property type="entry name" value="ABHYDROLASE"/>
</dbReference>
<dbReference type="Pfam" id="PF00561">
    <property type="entry name" value="Abhydrolase_1"/>
    <property type="match status" value="1"/>
</dbReference>
<accession>A0A839VH04</accession>
<dbReference type="InterPro" id="IPR000639">
    <property type="entry name" value="Epox_hydrolase-like"/>
</dbReference>
<dbReference type="SUPFAM" id="SSF53474">
    <property type="entry name" value="alpha/beta-Hydrolases"/>
    <property type="match status" value="1"/>
</dbReference>
<sequence length="292" mass="33446">MNDLSWIDWEAYPFASRYFRVPAGRLHYVDEGAGSPILMVHGNPTWSFLYRDLIKRFRSTYRCIAVDHLGFGLSDKPKEWSYLPEDHARNLAALIDDLELGDITLVLQDWGGPIGLSCAVARPDRIARLVLMNTWTWPVNRDVRFVAFSGVMGGPVGRWLIRRYNVFARLLLPLAFADRRKLSASTHRHYLHPLATPAERTGCLVFPKQILASTPWLARLWRDMSRLNGKPTLLVWGMKDMAFRATELKRWEQAFPEARSVRLDSVGHFVPEEAPDELVEALETFLAATERA</sequence>
<protein>
    <submittedName>
        <fullName evidence="2">Haloalkane dehalogenase</fullName>
        <ecNumber evidence="2">3.8.1.5</ecNumber>
    </submittedName>
</protein>
<dbReference type="PANTHER" id="PTHR43194:SF2">
    <property type="entry name" value="PEROXISOMAL MEMBRANE PROTEIN LPX1"/>
    <property type="match status" value="1"/>
</dbReference>
<dbReference type="InterPro" id="IPR050228">
    <property type="entry name" value="Carboxylesterase_BioH"/>
</dbReference>
<evidence type="ECO:0000313" key="2">
    <source>
        <dbReference type="EMBL" id="MBB3192589.1"/>
    </source>
</evidence>